<proteinExistence type="inferred from homology"/>
<dbReference type="Gene3D" id="3.40.190.80">
    <property type="match status" value="1"/>
</dbReference>
<comment type="cofactor">
    <cofactor evidence="2">
        <name>Mg(2+)</name>
        <dbReference type="ChEBI" id="CHEBI:18420"/>
    </cofactor>
</comment>
<dbReference type="SUPFAM" id="SSF56655">
    <property type="entry name" value="Carbohydrate phosphatase"/>
    <property type="match status" value="1"/>
</dbReference>
<evidence type="ECO:0000256" key="2">
    <source>
        <dbReference type="PIRSR" id="PIRSR600760-2"/>
    </source>
</evidence>
<dbReference type="GO" id="GO:0046872">
    <property type="term" value="F:metal ion binding"/>
    <property type="evidence" value="ECO:0007669"/>
    <property type="project" value="UniProtKB-KW"/>
</dbReference>
<keyword evidence="4" id="KW-1185">Reference proteome</keyword>
<keyword evidence="2" id="KW-0479">Metal-binding</keyword>
<accession>A0A1I2YVA6</accession>
<organism evidence="3 4">
    <name type="scientific">Modicisalibacter xianhensis</name>
    <dbReference type="NCBI Taxonomy" id="442341"/>
    <lineage>
        <taxon>Bacteria</taxon>
        <taxon>Pseudomonadati</taxon>
        <taxon>Pseudomonadota</taxon>
        <taxon>Gammaproteobacteria</taxon>
        <taxon>Oceanospirillales</taxon>
        <taxon>Halomonadaceae</taxon>
        <taxon>Modicisalibacter</taxon>
    </lineage>
</organism>
<comment type="similarity">
    <text evidence="1">Belongs to the inositol monophosphatase superfamily.</text>
</comment>
<dbReference type="Gene3D" id="3.30.540.10">
    <property type="entry name" value="Fructose-1,6-Bisphosphatase, subunit A, domain 1"/>
    <property type="match status" value="1"/>
</dbReference>
<dbReference type="RefSeq" id="WP_092843402.1">
    <property type="nucleotide sequence ID" value="NZ_FOPY01000002.1"/>
</dbReference>
<dbReference type="GO" id="GO:0007165">
    <property type="term" value="P:signal transduction"/>
    <property type="evidence" value="ECO:0007669"/>
    <property type="project" value="TreeGrafter"/>
</dbReference>
<gene>
    <name evidence="3" type="ORF">SAMN04487959_102184</name>
</gene>
<dbReference type="InterPro" id="IPR000760">
    <property type="entry name" value="Inositol_monophosphatase-like"/>
</dbReference>
<feature type="binding site" evidence="2">
    <location>
        <position position="215"/>
    </location>
    <ligand>
        <name>Mg(2+)</name>
        <dbReference type="ChEBI" id="CHEBI:18420"/>
        <label>1</label>
        <note>catalytic</note>
    </ligand>
</feature>
<evidence type="ECO:0000256" key="1">
    <source>
        <dbReference type="ARBA" id="ARBA00009759"/>
    </source>
</evidence>
<dbReference type="STRING" id="442341.SAMN04487959_102184"/>
<dbReference type="Proteomes" id="UP000199040">
    <property type="component" value="Unassembled WGS sequence"/>
</dbReference>
<dbReference type="AlphaFoldDB" id="A0A1I2YVA6"/>
<dbReference type="PANTHER" id="PTHR20854:SF4">
    <property type="entry name" value="INOSITOL-1-MONOPHOSPHATASE-RELATED"/>
    <property type="match status" value="1"/>
</dbReference>
<keyword evidence="2" id="KW-0460">Magnesium</keyword>
<dbReference type="Pfam" id="PF00459">
    <property type="entry name" value="Inositol_P"/>
    <property type="match status" value="1"/>
</dbReference>
<dbReference type="GO" id="GO:0006020">
    <property type="term" value="P:inositol metabolic process"/>
    <property type="evidence" value="ECO:0007669"/>
    <property type="project" value="TreeGrafter"/>
</dbReference>
<dbReference type="PRINTS" id="PR00377">
    <property type="entry name" value="IMPHPHTASES"/>
</dbReference>
<name>A0A1I2YVA6_9GAMM</name>
<protein>
    <submittedName>
        <fullName evidence="3">Myo-inositol-1(Or 4)-monophosphatase</fullName>
    </submittedName>
</protein>
<dbReference type="PANTHER" id="PTHR20854">
    <property type="entry name" value="INOSITOL MONOPHOSPHATASE"/>
    <property type="match status" value="1"/>
</dbReference>
<sequence>MHPMVQFALRAARSAAEQFVRIRERIETAHEDRNLEGLLEDAARNAETLIVRQLARGYPQHGVSGRFTPHRDGEGEGRDIVWKIEPFHGYSNLGVAGNGCAISLVCLVKGRPEHAVVICPFSDDEYLASRGRGAQHNGKRIRVSKATNVTGIRLAMGLPESWLRARHFPTYLRVLQQLGPQVETVIATGCPLLDIAEMAAGRADAVLVLGLEEQDSLIGSLLLKEAGALIGGPDGTPSVGPESDLMAAGPRLFKAMVQRLKPHVSV</sequence>
<reference evidence="3 4" key="1">
    <citation type="submission" date="2016-10" db="EMBL/GenBank/DDBJ databases">
        <authorList>
            <person name="de Groot N.N."/>
        </authorList>
    </citation>
    <scope>NUCLEOTIDE SEQUENCE [LARGE SCALE GENOMIC DNA]</scope>
    <source>
        <strain evidence="3 4">CGMCC 1.6848</strain>
    </source>
</reference>
<dbReference type="EMBL" id="FOPY01000002">
    <property type="protein sequence ID" value="SFH29607.1"/>
    <property type="molecule type" value="Genomic_DNA"/>
</dbReference>
<evidence type="ECO:0000313" key="3">
    <source>
        <dbReference type="EMBL" id="SFH29607.1"/>
    </source>
</evidence>
<dbReference type="GO" id="GO:0008934">
    <property type="term" value="F:inositol monophosphate 1-phosphatase activity"/>
    <property type="evidence" value="ECO:0007669"/>
    <property type="project" value="TreeGrafter"/>
</dbReference>
<evidence type="ECO:0000313" key="4">
    <source>
        <dbReference type="Proteomes" id="UP000199040"/>
    </source>
</evidence>